<gene>
    <name evidence="1" type="ORF">Pan44_55510</name>
</gene>
<dbReference type="Pfam" id="PF09492">
    <property type="entry name" value="Pec_lyase"/>
    <property type="match status" value="1"/>
</dbReference>
<proteinExistence type="predicted"/>
<dbReference type="NCBIfam" id="TIGR02474">
    <property type="entry name" value="pec_lyase"/>
    <property type="match status" value="1"/>
</dbReference>
<protein>
    <submittedName>
        <fullName evidence="1">Pectic acid lyase</fullName>
    </submittedName>
</protein>
<accession>A0A517SMY2</accession>
<dbReference type="KEGG" id="ccos:Pan44_55510"/>
<dbReference type="InParanoid" id="A0A517SMY2"/>
<evidence type="ECO:0000313" key="1">
    <source>
        <dbReference type="EMBL" id="QDT57482.1"/>
    </source>
</evidence>
<dbReference type="EMBL" id="CP036271">
    <property type="protein sequence ID" value="QDT57482.1"/>
    <property type="molecule type" value="Genomic_DNA"/>
</dbReference>
<dbReference type="InterPro" id="IPR012669">
    <property type="entry name" value="Pectate_lyase"/>
</dbReference>
<dbReference type="Gene3D" id="1.50.10.20">
    <property type="match status" value="1"/>
</dbReference>
<evidence type="ECO:0000313" key="2">
    <source>
        <dbReference type="Proteomes" id="UP000315700"/>
    </source>
</evidence>
<dbReference type="SUPFAM" id="SSF81853">
    <property type="entry name" value="Family 10 polysaccharide lyase"/>
    <property type="match status" value="1"/>
</dbReference>
<sequence length="409" mass="46670">MTRGAESLWTEFACQCVWWIRCIALSLAIASTAPVRVADAEDDVVRWQSGFRDGIKHYRDQSNRTDYARYREEQTREIADNLLLHQRANGGWPPNFDPLRILTPDERRETAEEHWREDTSLDNHASYPNTEFLAWAYSVTRNERHRDAAVRGLEFLLKAQYPHGGWPHSWPNKRDYRPHVTIVDGVMVGVLTTLHRAADRREPFQALPPELAARVGEAVERGDRCLLALQVKRNGVLTGWASQYDEITLKPTQGRSYELPALISSETVGVLEYLMSFDTPTAEMEAAIEGGARWLEESQIRGLRIVRVEAETIRYQNHTSRDDVVAIEDATAPVLWARFYDLETNEPVLANRDGLRVKSLAEVERERRTGYSWYGGYASHFLKTTYPAWRAARLKDGGAEAAGTVSRTK</sequence>
<keyword evidence="2" id="KW-1185">Reference proteome</keyword>
<organism evidence="1 2">
    <name type="scientific">Caulifigura coniformis</name>
    <dbReference type="NCBI Taxonomy" id="2527983"/>
    <lineage>
        <taxon>Bacteria</taxon>
        <taxon>Pseudomonadati</taxon>
        <taxon>Planctomycetota</taxon>
        <taxon>Planctomycetia</taxon>
        <taxon>Planctomycetales</taxon>
        <taxon>Planctomycetaceae</taxon>
        <taxon>Caulifigura</taxon>
    </lineage>
</organism>
<reference evidence="1 2" key="1">
    <citation type="submission" date="2019-02" db="EMBL/GenBank/DDBJ databases">
        <title>Deep-cultivation of Planctomycetes and their phenomic and genomic characterization uncovers novel biology.</title>
        <authorList>
            <person name="Wiegand S."/>
            <person name="Jogler M."/>
            <person name="Boedeker C."/>
            <person name="Pinto D."/>
            <person name="Vollmers J."/>
            <person name="Rivas-Marin E."/>
            <person name="Kohn T."/>
            <person name="Peeters S.H."/>
            <person name="Heuer A."/>
            <person name="Rast P."/>
            <person name="Oberbeckmann S."/>
            <person name="Bunk B."/>
            <person name="Jeske O."/>
            <person name="Meyerdierks A."/>
            <person name="Storesund J.E."/>
            <person name="Kallscheuer N."/>
            <person name="Luecker S."/>
            <person name="Lage O.M."/>
            <person name="Pohl T."/>
            <person name="Merkel B.J."/>
            <person name="Hornburger P."/>
            <person name="Mueller R.-W."/>
            <person name="Bruemmer F."/>
            <person name="Labrenz M."/>
            <person name="Spormann A.M."/>
            <person name="Op den Camp H."/>
            <person name="Overmann J."/>
            <person name="Amann R."/>
            <person name="Jetten M.S.M."/>
            <person name="Mascher T."/>
            <person name="Medema M.H."/>
            <person name="Devos D.P."/>
            <person name="Kaster A.-K."/>
            <person name="Ovreas L."/>
            <person name="Rohde M."/>
            <person name="Galperin M.Y."/>
            <person name="Jogler C."/>
        </authorList>
    </citation>
    <scope>NUCLEOTIDE SEQUENCE [LARGE SCALE GENOMIC DNA]</scope>
    <source>
        <strain evidence="1 2">Pan44</strain>
    </source>
</reference>
<dbReference type="AlphaFoldDB" id="A0A517SMY2"/>
<dbReference type="GO" id="GO:0016829">
    <property type="term" value="F:lyase activity"/>
    <property type="evidence" value="ECO:0007669"/>
    <property type="project" value="UniProtKB-KW"/>
</dbReference>
<dbReference type="Proteomes" id="UP000315700">
    <property type="component" value="Chromosome"/>
</dbReference>
<keyword evidence="1" id="KW-0456">Lyase</keyword>
<name>A0A517SMY2_9PLAN</name>